<dbReference type="Proteomes" id="UP001224674">
    <property type="component" value="Chromosome"/>
</dbReference>
<organism evidence="1 2">
    <name type="scientific">Auritidibacter ignavus</name>
    <dbReference type="NCBI Taxonomy" id="678932"/>
    <lineage>
        <taxon>Bacteria</taxon>
        <taxon>Bacillati</taxon>
        <taxon>Actinomycetota</taxon>
        <taxon>Actinomycetes</taxon>
        <taxon>Micrococcales</taxon>
        <taxon>Micrococcaceae</taxon>
        <taxon>Auritidibacter</taxon>
    </lineage>
</organism>
<protein>
    <submittedName>
        <fullName evidence="1">Uncharacterized protein</fullName>
    </submittedName>
</protein>
<dbReference type="EMBL" id="CP122566">
    <property type="protein sequence ID" value="WGH93895.1"/>
    <property type="molecule type" value="Genomic_DNA"/>
</dbReference>
<reference evidence="1 2" key="1">
    <citation type="submission" date="2023-03" db="EMBL/GenBank/DDBJ databases">
        <title>Complete genome sequences of several Auritidibacter ignavus strains isolated from ear infections.</title>
        <authorList>
            <person name="Baehr T."/>
            <person name="Baumhoegger A.M."/>
        </authorList>
    </citation>
    <scope>NUCLEOTIDE SEQUENCE [LARGE SCALE GENOMIC DNA]</scope>
    <source>
        <strain evidence="1 2">BABAE-6</strain>
    </source>
</reference>
<gene>
    <name evidence="1" type="ORF">QDX21_03590</name>
</gene>
<proteinExistence type="predicted"/>
<name>A0AAJ6APT1_9MICC</name>
<evidence type="ECO:0000313" key="1">
    <source>
        <dbReference type="EMBL" id="WGH93895.1"/>
    </source>
</evidence>
<dbReference type="GeneID" id="83695054"/>
<dbReference type="AlphaFoldDB" id="A0AAJ6APT1"/>
<accession>A0AAJ6APT1</accession>
<dbReference type="RefSeq" id="WP_279673947.1">
    <property type="nucleotide sequence ID" value="NZ_CP122562.1"/>
</dbReference>
<sequence length="75" mass="8393">MTDDFIVEQPQKSDFDALRGLFVSTLEPHYDGDHDAHLTRLIEDHRSNGQDFNGLNSLVQLGYVARLEPGGRPLG</sequence>
<keyword evidence="2" id="KW-1185">Reference proteome</keyword>
<evidence type="ECO:0000313" key="2">
    <source>
        <dbReference type="Proteomes" id="UP001224674"/>
    </source>
</evidence>